<dbReference type="Proteomes" id="UP000663845">
    <property type="component" value="Unassembled WGS sequence"/>
</dbReference>
<feature type="repeat" description="NHL" evidence="6">
    <location>
        <begin position="370"/>
        <end position="407"/>
    </location>
</feature>
<dbReference type="GO" id="GO:0008270">
    <property type="term" value="F:zinc ion binding"/>
    <property type="evidence" value="ECO:0007669"/>
    <property type="project" value="UniProtKB-KW"/>
</dbReference>
<dbReference type="AlphaFoldDB" id="A0A813QXV4"/>
<sequence length="664" mass="77013">MDSTLKFMLLLIFQIPAILVSIIIFIYFALDSTVRSKPKNHIWLVLLILNFLALVSDLPMSMSYYYQGKIWVKNDGYCVWWNWYESSLNTLGLCLMAWASIERHFFIFHSQTIMRVRWKMWMAHYIPILLCFAWILIWNFVFIVVPPICDNIWYFDQLMCGAPCYYTVDNGIYIMIEFIVNIVCPLGVITFANILLITRVIYQKIIHHQAVNWRRHRKMTFQLWLISSVYLAFWLPNTLAAIIRLTIMPTFFIDQYDTLIFIIYFIPLLLPIVCLNTYPELLKKINKTIRRRIARNRIEAIFGATDKGQYQATYKAETLRPLASVPRNTTEDMPVVFTRISNITPPPEEIQTRMNQYQERGIPVAGGNGKGDQLNQLYDPRGICIGNDKSIYIADCWNHRIVKWKLNSKKGKIIVAGNGRRNPNNRLNLPTDIIFDKENNSFIISAVGNKRVIRYFIQNQQTLISNIIRKFGRNQKKQQIIISNIFCEGLTIDQNGYIYVSDYEKHEVGRWKQGDNEGELVAGGNGLGNHFNELNKPTNIFIDEDYSLYVSDERNHCVMKWKKDANEGIIVAGGNGQGDSLNQLDSPQGVIVDHLGQIYVADSWNHRVIRWCEGDEKGEIVVGGIGKGNQRNQLNSPRGLSFDDEENLYVVDSENHRIQKYEKL</sequence>
<dbReference type="Gene3D" id="2.120.10.30">
    <property type="entry name" value="TolB, C-terminal domain"/>
    <property type="match status" value="2"/>
</dbReference>
<feature type="transmembrane region" description="Helical" evidence="7">
    <location>
        <begin position="122"/>
        <end position="145"/>
    </location>
</feature>
<feature type="transmembrane region" description="Helical" evidence="7">
    <location>
        <begin position="223"/>
        <end position="247"/>
    </location>
</feature>
<dbReference type="InterPro" id="IPR000276">
    <property type="entry name" value="GPCR_Rhodpsn"/>
</dbReference>
<dbReference type="Pfam" id="PF00001">
    <property type="entry name" value="7tm_1"/>
    <property type="match status" value="1"/>
</dbReference>
<feature type="domain" description="G-protein coupled receptors family 1 profile" evidence="8">
    <location>
        <begin position="20"/>
        <end position="282"/>
    </location>
</feature>
<dbReference type="InterPro" id="IPR017452">
    <property type="entry name" value="GPCR_Rhodpsn_7TM"/>
</dbReference>
<dbReference type="SUPFAM" id="SSF81321">
    <property type="entry name" value="Family A G protein-coupled receptor-like"/>
    <property type="match status" value="1"/>
</dbReference>
<dbReference type="PROSITE" id="PS51125">
    <property type="entry name" value="NHL"/>
    <property type="match status" value="3"/>
</dbReference>
<dbReference type="GO" id="GO:0004930">
    <property type="term" value="F:G protein-coupled receptor activity"/>
    <property type="evidence" value="ECO:0007669"/>
    <property type="project" value="InterPro"/>
</dbReference>
<evidence type="ECO:0000256" key="3">
    <source>
        <dbReference type="ARBA" id="ARBA00022737"/>
    </source>
</evidence>
<feature type="transmembrane region" description="Helical" evidence="7">
    <location>
        <begin position="178"/>
        <end position="202"/>
    </location>
</feature>
<feature type="transmembrane region" description="Helical" evidence="7">
    <location>
        <begin position="259"/>
        <end position="282"/>
    </location>
</feature>
<comment type="subcellular location">
    <subcellularLocation>
        <location evidence="1">Membrane</location>
    </subcellularLocation>
</comment>
<keyword evidence="5 7" id="KW-0472">Membrane</keyword>
<dbReference type="CDD" id="cd05819">
    <property type="entry name" value="NHL"/>
    <property type="match status" value="1"/>
</dbReference>
<reference evidence="9" key="1">
    <citation type="submission" date="2021-02" db="EMBL/GenBank/DDBJ databases">
        <authorList>
            <person name="Nowell W R."/>
        </authorList>
    </citation>
    <scope>NUCLEOTIDE SEQUENCE</scope>
</reference>
<evidence type="ECO:0000256" key="7">
    <source>
        <dbReference type="SAM" id="Phobius"/>
    </source>
</evidence>
<dbReference type="Gene3D" id="1.20.1070.10">
    <property type="entry name" value="Rhodopsin 7-helix transmembrane proteins"/>
    <property type="match status" value="1"/>
</dbReference>
<evidence type="ECO:0000259" key="8">
    <source>
        <dbReference type="PROSITE" id="PS50262"/>
    </source>
</evidence>
<organism evidence="9 10">
    <name type="scientific">Adineta steineri</name>
    <dbReference type="NCBI Taxonomy" id="433720"/>
    <lineage>
        <taxon>Eukaryota</taxon>
        <taxon>Metazoa</taxon>
        <taxon>Spiralia</taxon>
        <taxon>Gnathifera</taxon>
        <taxon>Rotifera</taxon>
        <taxon>Eurotatoria</taxon>
        <taxon>Bdelloidea</taxon>
        <taxon>Adinetida</taxon>
        <taxon>Adinetidae</taxon>
        <taxon>Adineta</taxon>
    </lineage>
</organism>
<feature type="repeat" description="NHL" evidence="6">
    <location>
        <begin position="578"/>
        <end position="608"/>
    </location>
</feature>
<dbReference type="InterPro" id="IPR011042">
    <property type="entry name" value="6-blade_b-propeller_TolB-like"/>
</dbReference>
<keyword evidence="4 7" id="KW-1133">Transmembrane helix</keyword>
<evidence type="ECO:0000256" key="4">
    <source>
        <dbReference type="ARBA" id="ARBA00022989"/>
    </source>
</evidence>
<dbReference type="PANTHER" id="PTHR24104">
    <property type="entry name" value="E3 UBIQUITIN-PROTEIN LIGASE NHLRC1-RELATED"/>
    <property type="match status" value="1"/>
</dbReference>
<evidence type="ECO:0000256" key="6">
    <source>
        <dbReference type="PROSITE-ProRule" id="PRU00504"/>
    </source>
</evidence>
<feature type="transmembrane region" description="Helical" evidence="7">
    <location>
        <begin position="42"/>
        <end position="60"/>
    </location>
</feature>
<feature type="transmembrane region" description="Helical" evidence="7">
    <location>
        <begin position="6"/>
        <end position="30"/>
    </location>
</feature>
<dbReference type="SUPFAM" id="SSF101898">
    <property type="entry name" value="NHL repeat"/>
    <property type="match status" value="1"/>
</dbReference>
<evidence type="ECO:0000256" key="2">
    <source>
        <dbReference type="ARBA" id="ARBA00022692"/>
    </source>
</evidence>
<evidence type="ECO:0000256" key="1">
    <source>
        <dbReference type="ARBA" id="ARBA00004370"/>
    </source>
</evidence>
<dbReference type="Gene3D" id="2.40.10.500">
    <property type="match status" value="1"/>
</dbReference>
<name>A0A813QXV4_9BILA</name>
<proteinExistence type="predicted"/>
<dbReference type="InterPro" id="IPR050952">
    <property type="entry name" value="TRIM-NHL_E3_ligases"/>
</dbReference>
<keyword evidence="3" id="KW-0677">Repeat</keyword>
<dbReference type="GO" id="GO:0016020">
    <property type="term" value="C:membrane"/>
    <property type="evidence" value="ECO:0007669"/>
    <property type="project" value="UniProtKB-SubCell"/>
</dbReference>
<comment type="caution">
    <text evidence="9">The sequence shown here is derived from an EMBL/GenBank/DDBJ whole genome shotgun (WGS) entry which is preliminary data.</text>
</comment>
<keyword evidence="2 7" id="KW-0812">Transmembrane</keyword>
<accession>A0A813QXV4</accession>
<feature type="repeat" description="NHL" evidence="6">
    <location>
        <begin position="627"/>
        <end position="664"/>
    </location>
</feature>
<evidence type="ECO:0000313" key="9">
    <source>
        <dbReference type="EMBL" id="CAF0773081.1"/>
    </source>
</evidence>
<protein>
    <recommendedName>
        <fullName evidence="8">G-protein coupled receptors family 1 profile domain-containing protein</fullName>
    </recommendedName>
</protein>
<dbReference type="PROSITE" id="PS50262">
    <property type="entry name" value="G_PROTEIN_RECEP_F1_2"/>
    <property type="match status" value="1"/>
</dbReference>
<dbReference type="CDD" id="cd00637">
    <property type="entry name" value="7tm_classA_rhodopsin-like"/>
    <property type="match status" value="1"/>
</dbReference>
<dbReference type="InterPro" id="IPR001258">
    <property type="entry name" value="NHL_repeat"/>
</dbReference>
<dbReference type="PANTHER" id="PTHR24104:SF25">
    <property type="entry name" value="PROTEIN LIN-41"/>
    <property type="match status" value="1"/>
</dbReference>
<feature type="transmembrane region" description="Helical" evidence="7">
    <location>
        <begin position="80"/>
        <end position="101"/>
    </location>
</feature>
<evidence type="ECO:0000256" key="5">
    <source>
        <dbReference type="ARBA" id="ARBA00023136"/>
    </source>
</evidence>
<evidence type="ECO:0000313" key="10">
    <source>
        <dbReference type="Proteomes" id="UP000663845"/>
    </source>
</evidence>
<gene>
    <name evidence="9" type="ORF">JYZ213_LOCUS3732</name>
</gene>
<dbReference type="EMBL" id="CAJNOG010000020">
    <property type="protein sequence ID" value="CAF0773081.1"/>
    <property type="molecule type" value="Genomic_DNA"/>
</dbReference>
<dbReference type="Pfam" id="PF01436">
    <property type="entry name" value="NHL"/>
    <property type="match status" value="3"/>
</dbReference>